<dbReference type="InterPro" id="IPR010982">
    <property type="entry name" value="Lambda_DNA-bd_dom_sf"/>
</dbReference>
<organism evidence="2 3">
    <name type="scientific">Nostoc punctiforme NIES-2108</name>
    <dbReference type="NCBI Taxonomy" id="1356359"/>
    <lineage>
        <taxon>Bacteria</taxon>
        <taxon>Bacillati</taxon>
        <taxon>Cyanobacteriota</taxon>
        <taxon>Cyanophyceae</taxon>
        <taxon>Nostocales</taxon>
        <taxon>Nostocaceae</taxon>
        <taxon>Nostoc</taxon>
    </lineage>
</organism>
<dbReference type="PROSITE" id="PS50943">
    <property type="entry name" value="HTH_CROC1"/>
    <property type="match status" value="1"/>
</dbReference>
<feature type="domain" description="HTH cro/C1-type" evidence="1">
    <location>
        <begin position="16"/>
        <end position="72"/>
    </location>
</feature>
<dbReference type="EMBL" id="LXQE01000136">
    <property type="protein sequence ID" value="RCJ37634.1"/>
    <property type="molecule type" value="Genomic_DNA"/>
</dbReference>
<dbReference type="CDD" id="cd00093">
    <property type="entry name" value="HTH_XRE"/>
    <property type="match status" value="1"/>
</dbReference>
<dbReference type="Pfam" id="PF01381">
    <property type="entry name" value="HTH_3"/>
    <property type="match status" value="1"/>
</dbReference>
<dbReference type="SMART" id="SM00530">
    <property type="entry name" value="HTH_XRE"/>
    <property type="match status" value="1"/>
</dbReference>
<name>A0A367RPN5_NOSPU</name>
<evidence type="ECO:0000313" key="3">
    <source>
        <dbReference type="Proteomes" id="UP000252085"/>
    </source>
</evidence>
<protein>
    <recommendedName>
        <fullName evidence="1">HTH cro/C1-type domain-containing protein</fullName>
    </recommendedName>
</protein>
<evidence type="ECO:0000313" key="2">
    <source>
        <dbReference type="EMBL" id="RCJ37634.1"/>
    </source>
</evidence>
<gene>
    <name evidence="2" type="ORF">A6769_12085</name>
</gene>
<reference evidence="2 3" key="1">
    <citation type="submission" date="2016-04" db="EMBL/GenBank/DDBJ databases">
        <authorList>
            <person name="Evans L.H."/>
            <person name="Alamgir A."/>
            <person name="Owens N."/>
            <person name="Weber N.D."/>
            <person name="Virtaneva K."/>
            <person name="Barbian K."/>
            <person name="Babar A."/>
            <person name="Rosenke K."/>
        </authorList>
    </citation>
    <scope>NUCLEOTIDE SEQUENCE [LARGE SCALE GENOMIC DNA]</scope>
    <source>
        <strain evidence="2">NIES-2108</strain>
    </source>
</reference>
<dbReference type="InterPro" id="IPR001387">
    <property type="entry name" value="Cro/C1-type_HTH"/>
</dbReference>
<dbReference type="Gene3D" id="1.10.260.40">
    <property type="entry name" value="lambda repressor-like DNA-binding domains"/>
    <property type="match status" value="1"/>
</dbReference>
<dbReference type="AlphaFoldDB" id="A0A367RPN5"/>
<dbReference type="SUPFAM" id="SSF47413">
    <property type="entry name" value="lambda repressor-like DNA-binding domains"/>
    <property type="match status" value="1"/>
</dbReference>
<proteinExistence type="predicted"/>
<comment type="caution">
    <text evidence="2">The sequence shown here is derived from an EMBL/GenBank/DDBJ whole genome shotgun (WGS) entry which is preliminary data.</text>
</comment>
<sequence>MTVEQKRQQLPPKSVLKALRENAGLSQEQLAVYLGIAVSTLRRWENEGMEPSMTRNQWRLFCQSVGVSFDELPQSLAAPAEATA</sequence>
<evidence type="ECO:0000259" key="1">
    <source>
        <dbReference type="PROSITE" id="PS50943"/>
    </source>
</evidence>
<dbReference type="GO" id="GO:0003677">
    <property type="term" value="F:DNA binding"/>
    <property type="evidence" value="ECO:0007669"/>
    <property type="project" value="InterPro"/>
</dbReference>
<accession>A0A367RPN5</accession>
<dbReference type="Proteomes" id="UP000252085">
    <property type="component" value="Unassembled WGS sequence"/>
</dbReference>